<feature type="transmembrane region" description="Helical" evidence="1">
    <location>
        <begin position="160"/>
        <end position="184"/>
    </location>
</feature>
<dbReference type="EMBL" id="JACRSY010000006">
    <property type="protein sequence ID" value="MBC8578933.1"/>
    <property type="molecule type" value="Genomic_DNA"/>
</dbReference>
<keyword evidence="1" id="KW-0812">Transmembrane</keyword>
<organism evidence="2 3">
    <name type="scientific">Zhenhengia yiwuensis</name>
    <dbReference type="NCBI Taxonomy" id="2763666"/>
    <lineage>
        <taxon>Bacteria</taxon>
        <taxon>Bacillati</taxon>
        <taxon>Bacillota</taxon>
        <taxon>Clostridia</taxon>
        <taxon>Lachnospirales</taxon>
        <taxon>Lachnospiraceae</taxon>
        <taxon>Zhenhengia</taxon>
    </lineage>
</organism>
<keyword evidence="1" id="KW-1133">Transmembrane helix</keyword>
<proteinExistence type="predicted"/>
<evidence type="ECO:0000313" key="2">
    <source>
        <dbReference type="EMBL" id="MBC8578933.1"/>
    </source>
</evidence>
<dbReference type="Proteomes" id="UP000655830">
    <property type="component" value="Unassembled WGS sequence"/>
</dbReference>
<dbReference type="RefSeq" id="WP_249332096.1">
    <property type="nucleotide sequence ID" value="NZ_JACRSY010000006.1"/>
</dbReference>
<gene>
    <name evidence="2" type="ORF">H8718_05220</name>
</gene>
<evidence type="ECO:0000256" key="1">
    <source>
        <dbReference type="SAM" id="Phobius"/>
    </source>
</evidence>
<protein>
    <submittedName>
        <fullName evidence="2">Uncharacterized protein</fullName>
    </submittedName>
</protein>
<sequence>MNSKIKKCVFLFILTLMVNLIIFVRFMVFPQNEEQIIGQNLVSITEDINMNNTIIQTLIPNNDTIVGMEIFFSTFNRENPGNTNISLLDGDKEIFNYEIDNSKIIDNEYLELDNLRINVEKGHVYTLMLSSDNSNEGITAWKDAENNLVLTIEYAKVLNILQIIFINVVFLILNIVWIKLFTFLKR</sequence>
<dbReference type="AlphaFoldDB" id="A0A926IDQ1"/>
<feature type="transmembrane region" description="Helical" evidence="1">
    <location>
        <begin position="9"/>
        <end position="28"/>
    </location>
</feature>
<name>A0A926IDQ1_9FIRM</name>
<comment type="caution">
    <text evidence="2">The sequence shown here is derived from an EMBL/GenBank/DDBJ whole genome shotgun (WGS) entry which is preliminary data.</text>
</comment>
<accession>A0A926IDQ1</accession>
<evidence type="ECO:0000313" key="3">
    <source>
        <dbReference type="Proteomes" id="UP000655830"/>
    </source>
</evidence>
<keyword evidence="1" id="KW-0472">Membrane</keyword>
<reference evidence="2" key="1">
    <citation type="submission" date="2020-08" db="EMBL/GenBank/DDBJ databases">
        <title>Genome public.</title>
        <authorList>
            <person name="Liu C."/>
            <person name="Sun Q."/>
        </authorList>
    </citation>
    <scope>NUCLEOTIDE SEQUENCE</scope>
    <source>
        <strain evidence="2">NSJ-12</strain>
    </source>
</reference>
<keyword evidence="3" id="KW-1185">Reference proteome</keyword>